<evidence type="ECO:0000256" key="4">
    <source>
        <dbReference type="ARBA" id="ARBA00022605"/>
    </source>
</evidence>
<feature type="binding site" evidence="14">
    <location>
        <begin position="7"/>
        <end position="12"/>
    </location>
    <ligand>
        <name>NAD(+)</name>
        <dbReference type="ChEBI" id="CHEBI:57540"/>
    </ligand>
</feature>
<evidence type="ECO:0000313" key="17">
    <source>
        <dbReference type="EMBL" id="ANJ00660.1"/>
    </source>
</evidence>
<evidence type="ECO:0000256" key="1">
    <source>
        <dbReference type="ARBA" id="ARBA00004496"/>
    </source>
</evidence>
<dbReference type="PROSITE" id="PS01298">
    <property type="entry name" value="DAPB"/>
    <property type="match status" value="1"/>
</dbReference>
<sequence length="266" mass="28158">MKIAIAGATGRMGKMLIEAVLNTSDAQLVGALEHTSCPQLGEDAGSFLGKKTGVQISSDVAAVLANAEFLIDFTRPEGTMAHLAMAEKTGTKMIIGTTGLSADQITNLKKASSKLAIVFAPNMSVGVNATFKLLEIAAKMLNQGYDIEIIEAHHRHKVDAPSGTALKMGEVIADALGERLDDVAVYAREGHTGERKEGSIGFATIRGGDIVGDHTVLFAGDGERIEISHKSSSRQSYAQGSLRAARFLQTQSSGLYDMQDVLGLRK</sequence>
<evidence type="ECO:0000256" key="12">
    <source>
        <dbReference type="ARBA" id="ARBA00049080"/>
    </source>
</evidence>
<evidence type="ECO:0000313" key="18">
    <source>
        <dbReference type="Proteomes" id="UP000078463"/>
    </source>
</evidence>
<dbReference type="InterPro" id="IPR023940">
    <property type="entry name" value="DHDPR_bac"/>
</dbReference>
<dbReference type="GO" id="GO:0016726">
    <property type="term" value="F:oxidoreductase activity, acting on CH or CH2 groups, NAD or NADP as acceptor"/>
    <property type="evidence" value="ECO:0007669"/>
    <property type="project" value="UniProtKB-UniRule"/>
</dbReference>
<comment type="pathway">
    <text evidence="10 14">Amino-acid biosynthesis; L-lysine biosynthesis via DAP pathway; (S)-tetrahydrodipicolinate from L-aspartate: step 4/4.</text>
</comment>
<comment type="caution">
    <text evidence="14">Lacks conserved residue(s) required for the propagation of feature annotation.</text>
</comment>
<gene>
    <name evidence="14" type="primary">dapB</name>
    <name evidence="17" type="ORF">A8O14_01245</name>
</gene>
<dbReference type="KEGG" id="pwu:A8O14_01245"/>
<evidence type="ECO:0000259" key="16">
    <source>
        <dbReference type="Pfam" id="PF05173"/>
    </source>
</evidence>
<dbReference type="FunFam" id="3.30.360.10:FF:000004">
    <property type="entry name" value="4-hydroxy-tetrahydrodipicolinate reductase"/>
    <property type="match status" value="1"/>
</dbReference>
<comment type="caution">
    <text evidence="14">Was originally thought to be a dihydrodipicolinate reductase (DHDPR), catalyzing the conversion of dihydrodipicolinate to tetrahydrodipicolinate. However, it was shown in E.coli that the substrate of the enzymatic reaction is not dihydrodipicolinate (DHDP) but in fact (2S,4S)-4-hydroxy-2,3,4,5-tetrahydrodipicolinic acid (HTPA), the product released by the DapA-catalyzed reaction.</text>
</comment>
<dbReference type="FunFam" id="3.40.50.720:FF:000048">
    <property type="entry name" value="4-hydroxy-tetrahydrodipicolinate reductase"/>
    <property type="match status" value="1"/>
</dbReference>
<dbReference type="NCBIfam" id="TIGR00036">
    <property type="entry name" value="dapB"/>
    <property type="match status" value="1"/>
</dbReference>
<feature type="domain" description="Dihydrodipicolinate reductase C-terminal" evidence="16">
    <location>
        <begin position="126"/>
        <end position="262"/>
    </location>
</feature>
<dbReference type="GO" id="GO:0050661">
    <property type="term" value="F:NADP binding"/>
    <property type="evidence" value="ECO:0007669"/>
    <property type="project" value="UniProtKB-UniRule"/>
</dbReference>
<keyword evidence="6 14" id="KW-0220">Diaminopimelate biosynthesis</keyword>
<feature type="active site" description="Proton donor/acceptor" evidence="14">
    <location>
        <position position="153"/>
    </location>
</feature>
<dbReference type="Gene3D" id="3.30.360.10">
    <property type="entry name" value="Dihydrodipicolinate Reductase, domain 2"/>
    <property type="match status" value="1"/>
</dbReference>
<comment type="subunit">
    <text evidence="14">Homotetramer.</text>
</comment>
<proteinExistence type="inferred from homology"/>
<keyword evidence="8 14" id="KW-0520">NAD</keyword>
<keyword evidence="3 14" id="KW-0963">Cytoplasm</keyword>
<evidence type="ECO:0000256" key="11">
    <source>
        <dbReference type="ARBA" id="ARBA00038983"/>
    </source>
</evidence>
<dbReference type="GO" id="GO:0005829">
    <property type="term" value="C:cytosol"/>
    <property type="evidence" value="ECO:0007669"/>
    <property type="project" value="TreeGrafter"/>
</dbReference>
<dbReference type="OrthoDB" id="9790352at2"/>
<dbReference type="HAMAP" id="MF_00102">
    <property type="entry name" value="DapB"/>
    <property type="match status" value="1"/>
</dbReference>
<evidence type="ECO:0000256" key="3">
    <source>
        <dbReference type="ARBA" id="ARBA00022490"/>
    </source>
</evidence>
<comment type="function">
    <text evidence="14">Catalyzes the conversion of 4-hydroxy-tetrahydrodipicolinate (HTPA) to tetrahydrodipicolinate.</text>
</comment>
<evidence type="ECO:0000259" key="15">
    <source>
        <dbReference type="Pfam" id="PF01113"/>
    </source>
</evidence>
<dbReference type="EC" id="1.17.1.8" evidence="11 14"/>
<dbReference type="Pfam" id="PF05173">
    <property type="entry name" value="DapB_C"/>
    <property type="match status" value="1"/>
</dbReference>
<dbReference type="GO" id="GO:0051287">
    <property type="term" value="F:NAD binding"/>
    <property type="evidence" value="ECO:0007669"/>
    <property type="project" value="UniProtKB-UniRule"/>
</dbReference>
<dbReference type="STRING" id="1743168.A8O14_01245"/>
<keyword evidence="5 14" id="KW-0521">NADP</keyword>
<feature type="binding site" evidence="14">
    <location>
        <begin position="120"/>
        <end position="123"/>
    </location>
    <ligand>
        <name>NAD(+)</name>
        <dbReference type="ChEBI" id="CHEBI:57540"/>
    </ligand>
</feature>
<feature type="domain" description="Dihydrodipicolinate reductase N-terminal" evidence="15">
    <location>
        <begin position="1"/>
        <end position="123"/>
    </location>
</feature>
<evidence type="ECO:0000256" key="8">
    <source>
        <dbReference type="ARBA" id="ARBA00023027"/>
    </source>
</evidence>
<dbReference type="RefSeq" id="WP_068949653.1">
    <property type="nucleotide sequence ID" value="NZ_CP015922.1"/>
</dbReference>
<dbReference type="SUPFAM" id="SSF51735">
    <property type="entry name" value="NAD(P)-binding Rossmann-fold domains"/>
    <property type="match status" value="1"/>
</dbReference>
<evidence type="ECO:0000256" key="9">
    <source>
        <dbReference type="ARBA" id="ARBA00023154"/>
    </source>
</evidence>
<comment type="catalytic activity">
    <reaction evidence="13 14">
        <text>(S)-2,3,4,5-tetrahydrodipicolinate + NAD(+) + H2O = (2S,4S)-4-hydroxy-2,3,4,5-tetrahydrodipicolinate + NADH + H(+)</text>
        <dbReference type="Rhea" id="RHEA:35323"/>
        <dbReference type="ChEBI" id="CHEBI:15377"/>
        <dbReference type="ChEBI" id="CHEBI:15378"/>
        <dbReference type="ChEBI" id="CHEBI:16845"/>
        <dbReference type="ChEBI" id="CHEBI:57540"/>
        <dbReference type="ChEBI" id="CHEBI:57945"/>
        <dbReference type="ChEBI" id="CHEBI:67139"/>
        <dbReference type="EC" id="1.17.1.8"/>
    </reaction>
</comment>
<dbReference type="PIRSF" id="PIRSF000161">
    <property type="entry name" value="DHPR"/>
    <property type="match status" value="1"/>
</dbReference>
<accession>A0A191UI44</accession>
<dbReference type="EMBL" id="CP015922">
    <property type="protein sequence ID" value="ANJ00660.1"/>
    <property type="molecule type" value="Genomic_DNA"/>
</dbReference>
<feature type="active site" description="Proton donor" evidence="14">
    <location>
        <position position="157"/>
    </location>
</feature>
<evidence type="ECO:0000256" key="2">
    <source>
        <dbReference type="ARBA" id="ARBA00006642"/>
    </source>
</evidence>
<dbReference type="Gene3D" id="3.40.50.720">
    <property type="entry name" value="NAD(P)-binding Rossmann-like Domain"/>
    <property type="match status" value="1"/>
</dbReference>
<dbReference type="InterPro" id="IPR036291">
    <property type="entry name" value="NAD(P)-bd_dom_sf"/>
</dbReference>
<organism evidence="17 18">
    <name type="scientific">Polynucleobacter wuianus</name>
    <dbReference type="NCBI Taxonomy" id="1743168"/>
    <lineage>
        <taxon>Bacteria</taxon>
        <taxon>Pseudomonadati</taxon>
        <taxon>Pseudomonadota</taxon>
        <taxon>Betaproteobacteria</taxon>
        <taxon>Burkholderiales</taxon>
        <taxon>Burkholderiaceae</taxon>
        <taxon>Polynucleobacter</taxon>
    </lineage>
</organism>
<evidence type="ECO:0000256" key="13">
    <source>
        <dbReference type="ARBA" id="ARBA00049396"/>
    </source>
</evidence>
<feature type="binding site" evidence="14">
    <location>
        <position position="154"/>
    </location>
    <ligand>
        <name>(S)-2,3,4,5-tetrahydrodipicolinate</name>
        <dbReference type="ChEBI" id="CHEBI:16845"/>
    </ligand>
</feature>
<feature type="binding site" evidence="14">
    <location>
        <begin position="96"/>
        <end position="98"/>
    </location>
    <ligand>
        <name>NAD(+)</name>
        <dbReference type="ChEBI" id="CHEBI:57540"/>
    </ligand>
</feature>
<feature type="binding site" evidence="14">
    <location>
        <begin position="163"/>
        <end position="164"/>
    </location>
    <ligand>
        <name>(S)-2,3,4,5-tetrahydrodipicolinate</name>
        <dbReference type="ChEBI" id="CHEBI:16845"/>
    </ligand>
</feature>
<dbReference type="GO" id="GO:0019877">
    <property type="term" value="P:diaminopimelate biosynthetic process"/>
    <property type="evidence" value="ECO:0007669"/>
    <property type="project" value="UniProtKB-UniRule"/>
</dbReference>
<dbReference type="Proteomes" id="UP000078463">
    <property type="component" value="Chromosome"/>
</dbReference>
<dbReference type="CDD" id="cd02274">
    <property type="entry name" value="DHDPR_N"/>
    <property type="match status" value="1"/>
</dbReference>
<keyword evidence="18" id="KW-1185">Reference proteome</keyword>
<feature type="binding site" evidence="14">
    <location>
        <position position="33"/>
    </location>
    <ligand>
        <name>NAD(+)</name>
        <dbReference type="ChEBI" id="CHEBI:57540"/>
    </ligand>
</feature>
<comment type="catalytic activity">
    <reaction evidence="12 14">
        <text>(S)-2,3,4,5-tetrahydrodipicolinate + NADP(+) + H2O = (2S,4S)-4-hydroxy-2,3,4,5-tetrahydrodipicolinate + NADPH + H(+)</text>
        <dbReference type="Rhea" id="RHEA:35331"/>
        <dbReference type="ChEBI" id="CHEBI:15377"/>
        <dbReference type="ChEBI" id="CHEBI:15378"/>
        <dbReference type="ChEBI" id="CHEBI:16845"/>
        <dbReference type="ChEBI" id="CHEBI:57783"/>
        <dbReference type="ChEBI" id="CHEBI:58349"/>
        <dbReference type="ChEBI" id="CHEBI:67139"/>
        <dbReference type="EC" id="1.17.1.8"/>
    </reaction>
</comment>
<dbReference type="PANTHER" id="PTHR20836:SF0">
    <property type="entry name" value="4-HYDROXY-TETRAHYDRODIPICOLINATE REDUCTASE 1, CHLOROPLASTIC-RELATED"/>
    <property type="match status" value="1"/>
</dbReference>
<protein>
    <recommendedName>
        <fullName evidence="11 14">4-hydroxy-tetrahydrodipicolinate reductase</fullName>
        <shortName evidence="14">HTPA reductase</shortName>
        <ecNumber evidence="11 14">1.17.1.8</ecNumber>
    </recommendedName>
</protein>
<reference evidence="18" key="1">
    <citation type="submission" date="2016-05" db="EMBL/GenBank/DDBJ databases">
        <title>Polynucleobacter sp. QLW-P1FAT50C-4 genome.</title>
        <authorList>
            <person name="Hahn M.W."/>
        </authorList>
    </citation>
    <scope>NUCLEOTIDE SEQUENCE [LARGE SCALE GENOMIC DNA]</scope>
    <source>
        <strain evidence="18">QLW-P1FAT50C-4</strain>
    </source>
</reference>
<dbReference type="AlphaFoldDB" id="A0A191UI44"/>
<evidence type="ECO:0000256" key="10">
    <source>
        <dbReference type="ARBA" id="ARBA00037922"/>
    </source>
</evidence>
<evidence type="ECO:0000256" key="6">
    <source>
        <dbReference type="ARBA" id="ARBA00022915"/>
    </source>
</evidence>
<keyword evidence="9 14" id="KW-0457">Lysine biosynthesis</keyword>
<dbReference type="InterPro" id="IPR000846">
    <property type="entry name" value="DapB_N"/>
</dbReference>
<dbReference type="InterPro" id="IPR022664">
    <property type="entry name" value="DapB_N_CS"/>
</dbReference>
<evidence type="ECO:0000256" key="14">
    <source>
        <dbReference type="HAMAP-Rule" id="MF_00102"/>
    </source>
</evidence>
<keyword evidence="4 14" id="KW-0028">Amino-acid biosynthesis</keyword>
<comment type="subcellular location">
    <subcellularLocation>
        <location evidence="1 14">Cytoplasm</location>
    </subcellularLocation>
</comment>
<dbReference type="PANTHER" id="PTHR20836">
    <property type="entry name" value="DIHYDRODIPICOLINATE REDUCTASE"/>
    <property type="match status" value="1"/>
</dbReference>
<dbReference type="GO" id="GO:0009089">
    <property type="term" value="P:lysine biosynthetic process via diaminopimelate"/>
    <property type="evidence" value="ECO:0007669"/>
    <property type="project" value="UniProtKB-UniRule"/>
</dbReference>
<comment type="similarity">
    <text evidence="2 14">Belongs to the DapB family.</text>
</comment>
<keyword evidence="7 14" id="KW-0560">Oxidoreductase</keyword>
<evidence type="ECO:0000256" key="5">
    <source>
        <dbReference type="ARBA" id="ARBA00022857"/>
    </source>
</evidence>
<dbReference type="GO" id="GO:0008839">
    <property type="term" value="F:4-hydroxy-tetrahydrodipicolinate reductase"/>
    <property type="evidence" value="ECO:0007669"/>
    <property type="project" value="UniProtKB-UniRule"/>
</dbReference>
<name>A0A191UI44_9BURK</name>
<evidence type="ECO:0000256" key="7">
    <source>
        <dbReference type="ARBA" id="ARBA00023002"/>
    </source>
</evidence>
<dbReference type="UniPathway" id="UPA00034">
    <property type="reaction ID" value="UER00018"/>
</dbReference>
<dbReference type="InterPro" id="IPR022663">
    <property type="entry name" value="DapB_C"/>
</dbReference>
<dbReference type="Pfam" id="PF01113">
    <property type="entry name" value="DapB_N"/>
    <property type="match status" value="1"/>
</dbReference>
<dbReference type="SUPFAM" id="SSF55347">
    <property type="entry name" value="Glyceraldehyde-3-phosphate dehydrogenase-like, C-terminal domain"/>
    <property type="match status" value="1"/>
</dbReference>